<evidence type="ECO:0000256" key="1">
    <source>
        <dbReference type="ARBA" id="ARBA00009741"/>
    </source>
</evidence>
<dbReference type="GO" id="GO:0032259">
    <property type="term" value="P:methylation"/>
    <property type="evidence" value="ECO:0007669"/>
    <property type="project" value="UniProtKB-KW"/>
</dbReference>
<evidence type="ECO:0000256" key="3">
    <source>
        <dbReference type="ARBA" id="ARBA00022603"/>
    </source>
</evidence>
<keyword evidence="2 6" id="KW-0963">Cytoplasm</keyword>
<dbReference type="GO" id="GO:0016279">
    <property type="term" value="F:protein-lysine N-methyltransferase activity"/>
    <property type="evidence" value="ECO:0007669"/>
    <property type="project" value="TreeGrafter"/>
</dbReference>
<dbReference type="NCBIfam" id="TIGR00406">
    <property type="entry name" value="prmA"/>
    <property type="match status" value="1"/>
</dbReference>
<dbReference type="PIRSF" id="PIRSF000401">
    <property type="entry name" value="RPL11_MTase"/>
    <property type="match status" value="1"/>
</dbReference>
<accession>A0A1H6FG81</accession>
<dbReference type="InterPro" id="IPR029063">
    <property type="entry name" value="SAM-dependent_MTases_sf"/>
</dbReference>
<evidence type="ECO:0000256" key="4">
    <source>
        <dbReference type="ARBA" id="ARBA00022679"/>
    </source>
</evidence>
<feature type="binding site" evidence="6">
    <location>
        <position position="153"/>
    </location>
    <ligand>
        <name>S-adenosyl-L-methionine</name>
        <dbReference type="ChEBI" id="CHEBI:59789"/>
    </ligand>
</feature>
<comment type="catalytic activity">
    <reaction evidence="6">
        <text>L-lysyl-[protein] + 3 S-adenosyl-L-methionine = N(6),N(6),N(6)-trimethyl-L-lysyl-[protein] + 3 S-adenosyl-L-homocysteine + 3 H(+)</text>
        <dbReference type="Rhea" id="RHEA:54192"/>
        <dbReference type="Rhea" id="RHEA-COMP:9752"/>
        <dbReference type="Rhea" id="RHEA-COMP:13826"/>
        <dbReference type="ChEBI" id="CHEBI:15378"/>
        <dbReference type="ChEBI" id="CHEBI:29969"/>
        <dbReference type="ChEBI" id="CHEBI:57856"/>
        <dbReference type="ChEBI" id="CHEBI:59789"/>
        <dbReference type="ChEBI" id="CHEBI:61961"/>
    </reaction>
</comment>
<dbReference type="CDD" id="cd02440">
    <property type="entry name" value="AdoMet_MTases"/>
    <property type="match status" value="1"/>
</dbReference>
<dbReference type="InterPro" id="IPR004498">
    <property type="entry name" value="Ribosomal_PrmA_MeTrfase"/>
</dbReference>
<keyword evidence="3 6" id="KW-0489">Methyltransferase</keyword>
<evidence type="ECO:0000256" key="6">
    <source>
        <dbReference type="HAMAP-Rule" id="MF_00735"/>
    </source>
</evidence>
<protein>
    <recommendedName>
        <fullName evidence="6">Ribosomal protein L11 methyltransferase</fullName>
        <shortName evidence="6">L11 Mtase</shortName>
        <ecNumber evidence="6">2.1.1.-</ecNumber>
    </recommendedName>
</protein>
<evidence type="ECO:0000256" key="2">
    <source>
        <dbReference type="ARBA" id="ARBA00022490"/>
    </source>
</evidence>
<reference evidence="7 8" key="1">
    <citation type="submission" date="2016-10" db="EMBL/GenBank/DDBJ databases">
        <authorList>
            <person name="de Groot N.N."/>
        </authorList>
    </citation>
    <scope>NUCLEOTIDE SEQUENCE [LARGE SCALE GENOMIC DNA]</scope>
    <source>
        <strain evidence="7">MBHS1</strain>
    </source>
</reference>
<dbReference type="PANTHER" id="PTHR43648">
    <property type="entry name" value="ELECTRON TRANSFER FLAVOPROTEIN BETA SUBUNIT LYSINE METHYLTRANSFERASE"/>
    <property type="match status" value="1"/>
</dbReference>
<dbReference type="AlphaFoldDB" id="A0A1H6FG81"/>
<comment type="subcellular location">
    <subcellularLocation>
        <location evidence="6">Cytoplasm</location>
    </subcellularLocation>
</comment>
<organism evidence="7 8">
    <name type="scientific">Candidatus Venteria ishoeyi</name>
    <dbReference type="NCBI Taxonomy" id="1899563"/>
    <lineage>
        <taxon>Bacteria</taxon>
        <taxon>Pseudomonadati</taxon>
        <taxon>Pseudomonadota</taxon>
        <taxon>Gammaproteobacteria</taxon>
        <taxon>Thiotrichales</taxon>
        <taxon>Thiotrichaceae</taxon>
        <taxon>Venteria</taxon>
    </lineage>
</organism>
<dbReference type="GO" id="GO:0005829">
    <property type="term" value="C:cytosol"/>
    <property type="evidence" value="ECO:0007669"/>
    <property type="project" value="TreeGrafter"/>
</dbReference>
<dbReference type="InterPro" id="IPR050078">
    <property type="entry name" value="Ribosomal_L11_MeTrfase_PrmA"/>
</dbReference>
<dbReference type="Gene3D" id="3.40.50.150">
    <property type="entry name" value="Vaccinia Virus protein VP39"/>
    <property type="match status" value="1"/>
</dbReference>
<name>A0A1H6FG81_9GAMM</name>
<feature type="binding site" evidence="6">
    <location>
        <position position="176"/>
    </location>
    <ligand>
        <name>S-adenosyl-L-methionine</name>
        <dbReference type="ChEBI" id="CHEBI:59789"/>
    </ligand>
</feature>
<keyword evidence="8" id="KW-1185">Reference proteome</keyword>
<feature type="binding site" evidence="6">
    <location>
        <position position="198"/>
    </location>
    <ligand>
        <name>S-adenosyl-L-methionine</name>
        <dbReference type="ChEBI" id="CHEBI:59789"/>
    </ligand>
</feature>
<proteinExistence type="inferred from homology"/>
<comment type="function">
    <text evidence="6">Methylates ribosomal protein L11.</text>
</comment>
<keyword evidence="7" id="KW-0689">Ribosomal protein</keyword>
<dbReference type="PANTHER" id="PTHR43648:SF1">
    <property type="entry name" value="ELECTRON TRANSFER FLAVOPROTEIN BETA SUBUNIT LYSINE METHYLTRANSFERASE"/>
    <property type="match status" value="1"/>
</dbReference>
<evidence type="ECO:0000313" key="8">
    <source>
        <dbReference type="Proteomes" id="UP000236724"/>
    </source>
</evidence>
<evidence type="ECO:0000313" key="7">
    <source>
        <dbReference type="EMBL" id="SEH08349.1"/>
    </source>
</evidence>
<sequence length="307" mass="33551">MDAPCAANLMPWLQIRLEVEQTQVDALSDLLSEAGALSVTMQDAADQPLYEPPPGETPIWSHTQVIGLFEADTKQDDLLDQLRVQWGKELPPLKFEDIPDQDWVRNSIADFKPMQFGKKLWICPSWHQPPQADAVNILLDPGLAFGTGTHPTTALCLQWLDDKADWLAQKTVIDYGCGSGILGVAALKLGAKVVWGVDNDPQALVSTRDNAEKNTVSTNFHTCLPEQLPADVSGQADLILANILANPLCELAPHLLSLCKPGGFLVLSGILDTQIDSIQQAYGSQLQRINIAQQEEWMRVSGTKPSA</sequence>
<dbReference type="Pfam" id="PF06325">
    <property type="entry name" value="PrmA"/>
    <property type="match status" value="1"/>
</dbReference>
<gene>
    <name evidence="6 7" type="primary">prmA</name>
    <name evidence="7" type="ORF">MBHS_04240</name>
</gene>
<dbReference type="EC" id="2.1.1.-" evidence="6"/>
<dbReference type="Proteomes" id="UP000236724">
    <property type="component" value="Unassembled WGS sequence"/>
</dbReference>
<dbReference type="HAMAP" id="MF_00735">
    <property type="entry name" value="Methyltr_PrmA"/>
    <property type="match status" value="1"/>
</dbReference>
<keyword evidence="7" id="KW-0687">Ribonucleoprotein</keyword>
<evidence type="ECO:0000256" key="5">
    <source>
        <dbReference type="ARBA" id="ARBA00022691"/>
    </source>
</evidence>
<dbReference type="EMBL" id="FMSV02000548">
    <property type="protein sequence ID" value="SEH08349.1"/>
    <property type="molecule type" value="Genomic_DNA"/>
</dbReference>
<feature type="binding site" evidence="6">
    <location>
        <position position="242"/>
    </location>
    <ligand>
        <name>S-adenosyl-L-methionine</name>
        <dbReference type="ChEBI" id="CHEBI:59789"/>
    </ligand>
</feature>
<keyword evidence="4 6" id="KW-0808">Transferase</keyword>
<dbReference type="SUPFAM" id="SSF53335">
    <property type="entry name" value="S-adenosyl-L-methionine-dependent methyltransferases"/>
    <property type="match status" value="1"/>
</dbReference>
<dbReference type="GO" id="GO:0005840">
    <property type="term" value="C:ribosome"/>
    <property type="evidence" value="ECO:0007669"/>
    <property type="project" value="UniProtKB-KW"/>
</dbReference>
<comment type="similarity">
    <text evidence="1 6">Belongs to the methyltransferase superfamily. PrmA family.</text>
</comment>
<keyword evidence="5 6" id="KW-0949">S-adenosyl-L-methionine</keyword>